<dbReference type="SMART" id="SM00368">
    <property type="entry name" value="LRR_RI"/>
    <property type="match status" value="4"/>
</dbReference>
<dbReference type="PANTHER" id="PTHR24114">
    <property type="entry name" value="LEUCINE RICH REPEAT FAMILY PROTEIN"/>
    <property type="match status" value="1"/>
</dbReference>
<reference evidence="1" key="1">
    <citation type="submission" date="2021-01" db="EMBL/GenBank/DDBJ databases">
        <authorList>
            <consortium name="Genoscope - CEA"/>
            <person name="William W."/>
        </authorList>
    </citation>
    <scope>NUCLEOTIDE SEQUENCE</scope>
</reference>
<dbReference type="Proteomes" id="UP000688137">
    <property type="component" value="Unassembled WGS sequence"/>
</dbReference>
<comment type="caution">
    <text evidence="1">The sequence shown here is derived from an EMBL/GenBank/DDBJ whole genome shotgun (WGS) entry which is preliminary data.</text>
</comment>
<dbReference type="PANTHER" id="PTHR24114:SF2">
    <property type="entry name" value="F-BOX DOMAIN-CONTAINING PROTEIN-RELATED"/>
    <property type="match status" value="1"/>
</dbReference>
<dbReference type="EMBL" id="CAJJDM010000114">
    <property type="protein sequence ID" value="CAD8100174.1"/>
    <property type="molecule type" value="Genomic_DNA"/>
</dbReference>
<name>A0A8S1PBA0_PARPR</name>
<dbReference type="Pfam" id="PF13516">
    <property type="entry name" value="LRR_6"/>
    <property type="match status" value="2"/>
</dbReference>
<dbReference type="AlphaFoldDB" id="A0A8S1PBA0"/>
<evidence type="ECO:0000313" key="1">
    <source>
        <dbReference type="EMBL" id="CAD8100174.1"/>
    </source>
</evidence>
<sequence length="462" mass="53415">MNKSLGPNLKYLQKIEEQEKMIEFLKIKYKETTGFEAPLLQTQNEVVTQQKINPHSITLPQAKSIIFTQQKEEEKQLEQYQTFYDAVSSLKLPTKLLPQKTRPKNNLKTNIDFKNHYHLIEIIDLSNFGNKKFNRLAFKEFLEQIQDMRTLHTLKLRNNGIDDSYTDELKFIVSNTHIKSLDLSHNELGPKGMEIFLSSIKEVNYFKSFDLSRNNFSHSLITLNQLYSALTQQTDLYHICLDAFKSGQSDYKGADVLIKLVINQKSLRSVIIQDSIIQDLQKLSQSLSSLQCHLTELTLKYCFLTSEHINILAQGLANNQSLIYLNLQHNGLNDLSGKYIAQMIQTNYYLYQIDLEHNQLGNDFIQLISLALKRNNVLNSLKLGYNSISEIKPLLNVIGPENTTLSDLGNIQQNPLLLAQVELLQKRFKGSKDSTSNYIILKPINFTQILHRKQENYRVWNI</sequence>
<proteinExistence type="predicted"/>
<dbReference type="InterPro" id="IPR001611">
    <property type="entry name" value="Leu-rich_rpt"/>
</dbReference>
<gene>
    <name evidence="1" type="ORF">PPRIM_AZ9-3.1.T1110167</name>
</gene>
<dbReference type="OMA" id="QENYRVW"/>
<accession>A0A8S1PBA0</accession>
<keyword evidence="2" id="KW-1185">Reference proteome</keyword>
<evidence type="ECO:0000313" key="2">
    <source>
        <dbReference type="Proteomes" id="UP000688137"/>
    </source>
</evidence>
<dbReference type="InterPro" id="IPR052394">
    <property type="entry name" value="LRR-containing"/>
</dbReference>
<organism evidence="1 2">
    <name type="scientific">Paramecium primaurelia</name>
    <dbReference type="NCBI Taxonomy" id="5886"/>
    <lineage>
        <taxon>Eukaryota</taxon>
        <taxon>Sar</taxon>
        <taxon>Alveolata</taxon>
        <taxon>Ciliophora</taxon>
        <taxon>Intramacronucleata</taxon>
        <taxon>Oligohymenophorea</taxon>
        <taxon>Peniculida</taxon>
        <taxon>Parameciidae</taxon>
        <taxon>Paramecium</taxon>
    </lineage>
</organism>
<protein>
    <submittedName>
        <fullName evidence="1">Uncharacterized protein</fullName>
    </submittedName>
</protein>